<dbReference type="EC" id="1.2.1.3" evidence="3"/>
<feature type="domain" description="Aldehyde dehydrogenase" evidence="7">
    <location>
        <begin position="13"/>
        <end position="470"/>
    </location>
</feature>
<evidence type="ECO:0000259" key="7">
    <source>
        <dbReference type="Pfam" id="PF00171"/>
    </source>
</evidence>
<feature type="active site" evidence="5">
    <location>
        <position position="245"/>
    </location>
</feature>
<accession>A0A1H8PQE6</accession>
<dbReference type="OrthoDB" id="9762913at2"/>
<name>A0A1H8PQE6_9BACI</name>
<dbReference type="STRING" id="872970.SAMN04488134_107143"/>
<dbReference type="Pfam" id="PF00171">
    <property type="entry name" value="Aldedh"/>
    <property type="match status" value="1"/>
</dbReference>
<dbReference type="GO" id="GO:0004029">
    <property type="term" value="F:aldehyde dehydrogenase (NAD+) activity"/>
    <property type="evidence" value="ECO:0007669"/>
    <property type="project" value="UniProtKB-EC"/>
</dbReference>
<dbReference type="EMBL" id="FODJ01000007">
    <property type="protein sequence ID" value="SEO43918.1"/>
    <property type="molecule type" value="Genomic_DNA"/>
</dbReference>
<comment type="catalytic activity">
    <reaction evidence="4">
        <text>an aldehyde + NAD(+) + H2O = a carboxylate + NADH + 2 H(+)</text>
        <dbReference type="Rhea" id="RHEA:16185"/>
        <dbReference type="ChEBI" id="CHEBI:15377"/>
        <dbReference type="ChEBI" id="CHEBI:15378"/>
        <dbReference type="ChEBI" id="CHEBI:17478"/>
        <dbReference type="ChEBI" id="CHEBI:29067"/>
        <dbReference type="ChEBI" id="CHEBI:57540"/>
        <dbReference type="ChEBI" id="CHEBI:57945"/>
        <dbReference type="EC" id="1.2.1.3"/>
    </reaction>
</comment>
<protein>
    <recommendedName>
        <fullName evidence="3">aldehyde dehydrogenase (NAD(+))</fullName>
        <ecNumber evidence="3">1.2.1.3</ecNumber>
    </recommendedName>
</protein>
<organism evidence="8 9">
    <name type="scientific">Amphibacillus marinus</name>
    <dbReference type="NCBI Taxonomy" id="872970"/>
    <lineage>
        <taxon>Bacteria</taxon>
        <taxon>Bacillati</taxon>
        <taxon>Bacillota</taxon>
        <taxon>Bacilli</taxon>
        <taxon>Bacillales</taxon>
        <taxon>Bacillaceae</taxon>
        <taxon>Amphibacillus</taxon>
    </lineage>
</organism>
<dbReference type="SUPFAM" id="SSF53720">
    <property type="entry name" value="ALDH-like"/>
    <property type="match status" value="1"/>
</dbReference>
<dbReference type="InterPro" id="IPR029510">
    <property type="entry name" value="Ald_DH_CS_GLU"/>
</dbReference>
<dbReference type="Proteomes" id="UP000199300">
    <property type="component" value="Unassembled WGS sequence"/>
</dbReference>
<keyword evidence="9" id="KW-1185">Reference proteome</keyword>
<dbReference type="FunFam" id="3.40.605.10:FF:000007">
    <property type="entry name" value="NAD/NADP-dependent betaine aldehyde dehydrogenase"/>
    <property type="match status" value="1"/>
</dbReference>
<evidence type="ECO:0000256" key="6">
    <source>
        <dbReference type="RuleBase" id="RU003345"/>
    </source>
</evidence>
<evidence type="ECO:0000256" key="1">
    <source>
        <dbReference type="ARBA" id="ARBA00009986"/>
    </source>
</evidence>
<dbReference type="RefSeq" id="WP_091498038.1">
    <property type="nucleotide sequence ID" value="NZ_FODJ01000007.1"/>
</dbReference>
<comment type="similarity">
    <text evidence="1 6">Belongs to the aldehyde dehydrogenase family.</text>
</comment>
<dbReference type="Gene3D" id="3.40.605.10">
    <property type="entry name" value="Aldehyde Dehydrogenase, Chain A, domain 1"/>
    <property type="match status" value="1"/>
</dbReference>
<dbReference type="PROSITE" id="PS00687">
    <property type="entry name" value="ALDEHYDE_DEHYDR_GLU"/>
    <property type="match status" value="1"/>
</dbReference>
<dbReference type="FunFam" id="3.40.309.10:FF:000012">
    <property type="entry name" value="Betaine aldehyde dehydrogenase"/>
    <property type="match status" value="1"/>
</dbReference>
<dbReference type="InterPro" id="IPR016162">
    <property type="entry name" value="Ald_DH_N"/>
</dbReference>
<dbReference type="PROSITE" id="PS00070">
    <property type="entry name" value="ALDEHYDE_DEHYDR_CYS"/>
    <property type="match status" value="1"/>
</dbReference>
<reference evidence="8 9" key="1">
    <citation type="submission" date="2016-10" db="EMBL/GenBank/DDBJ databases">
        <authorList>
            <person name="de Groot N.N."/>
        </authorList>
    </citation>
    <scope>NUCLEOTIDE SEQUENCE [LARGE SCALE GENOMIC DNA]</scope>
    <source>
        <strain evidence="8 9">CGMCC 1.10434</strain>
    </source>
</reference>
<dbReference type="InterPro" id="IPR016163">
    <property type="entry name" value="Ald_DH_C"/>
</dbReference>
<dbReference type="Gene3D" id="3.40.309.10">
    <property type="entry name" value="Aldehyde Dehydrogenase, Chain A, domain 2"/>
    <property type="match status" value="1"/>
</dbReference>
<dbReference type="PANTHER" id="PTHR42804:SF1">
    <property type="entry name" value="ALDEHYDE DEHYDROGENASE-RELATED"/>
    <property type="match status" value="1"/>
</dbReference>
<dbReference type="InterPro" id="IPR016161">
    <property type="entry name" value="Ald_DH/histidinol_DH"/>
</dbReference>
<dbReference type="CDD" id="cd07138">
    <property type="entry name" value="ALDH_CddD_SSP0762"/>
    <property type="match status" value="1"/>
</dbReference>
<evidence type="ECO:0000313" key="9">
    <source>
        <dbReference type="Proteomes" id="UP000199300"/>
    </source>
</evidence>
<dbReference type="FunFam" id="3.40.605.10:FF:000026">
    <property type="entry name" value="Aldehyde dehydrogenase, putative"/>
    <property type="match status" value="1"/>
</dbReference>
<proteinExistence type="inferred from homology"/>
<gene>
    <name evidence="8" type="ORF">SAMN04488134_107143</name>
</gene>
<evidence type="ECO:0000313" key="8">
    <source>
        <dbReference type="EMBL" id="SEO43918.1"/>
    </source>
</evidence>
<keyword evidence="2 6" id="KW-0560">Oxidoreductase</keyword>
<sequence>MYNYTKHFINGEWVDSSDNETIDVFNPATEAKIGTISAGTKDDLDKAVKAAKEAFPTFSQTTRKERIKWLTDIAREYEKRKDDFIKVITEELGSPVSFTEETQYAMGLNHFKATAEVLKNFQFTEEREEAFIQKEAIGVAGLITPWNFPTNQVATKLASAFAAGSTVVLKPATETPFAAMLLAEVIEKAGIPNGVFNLVTGTGSTIGDGISSHPEIDFVSFTGSGNVGTKIMQNAAEDIKDIALELGGKSPIIVLADADIEEAARTALANIATNTGQVCTAGTRIFIPKDMHDAFADKVKALLPDYPIGDPNHANTFMGPQVSKEQWQTVQDYIQAGIDTGAELIIGGTGKPDGLDTGYYSKITMFTHVDHNSKIAQEEIFGPVMTVFTYQDLDEALELANTTIYGLAGYVVGKDRDTLIKVAQAIRAGRITINGGGTDFTAPFGGYKQSGIGREWGDFGIDEFLETKTILGMPN</sequence>
<evidence type="ECO:0000256" key="4">
    <source>
        <dbReference type="ARBA" id="ARBA00049194"/>
    </source>
</evidence>
<dbReference type="AlphaFoldDB" id="A0A1H8PQE6"/>
<dbReference type="InterPro" id="IPR015590">
    <property type="entry name" value="Aldehyde_DH_dom"/>
</dbReference>
<evidence type="ECO:0000256" key="3">
    <source>
        <dbReference type="ARBA" id="ARBA00024226"/>
    </source>
</evidence>
<evidence type="ECO:0000256" key="5">
    <source>
        <dbReference type="PROSITE-ProRule" id="PRU10007"/>
    </source>
</evidence>
<dbReference type="PANTHER" id="PTHR42804">
    <property type="entry name" value="ALDEHYDE DEHYDROGENASE"/>
    <property type="match status" value="1"/>
</dbReference>
<evidence type="ECO:0000256" key="2">
    <source>
        <dbReference type="ARBA" id="ARBA00023002"/>
    </source>
</evidence>
<dbReference type="InterPro" id="IPR016160">
    <property type="entry name" value="Ald_DH_CS_CYS"/>
</dbReference>